<sequence>MTEALTERNPVRQRPGALATVAVTLLILAVGFAVFGFTPALFATLYMGMAAAYVAIPYTIVAVLAREVVAWRSRHDGEPRRDGEPELSDDAIRFGMFRQRASLTTAIAMLVTLAVFVATLVGGWGDQPSTAPGLLGNGGLLTFGAFASVSGVLAIVVNVPSIYSRLVVGSERHAIRQRVGAWKLILANTILTTTSWIAYCGFAVHFLTEST</sequence>
<dbReference type="EMBL" id="SGWY01000002">
    <property type="protein sequence ID" value="RZS65899.1"/>
    <property type="molecule type" value="Genomic_DNA"/>
</dbReference>
<comment type="caution">
    <text evidence="2">The sequence shown here is derived from an EMBL/GenBank/DDBJ whole genome shotgun (WGS) entry which is preliminary data.</text>
</comment>
<protein>
    <submittedName>
        <fullName evidence="2">Uncharacterized protein</fullName>
    </submittedName>
</protein>
<evidence type="ECO:0000313" key="3">
    <source>
        <dbReference type="Proteomes" id="UP000293289"/>
    </source>
</evidence>
<proteinExistence type="predicted"/>
<name>A0A4Q7MHG2_9MICO</name>
<evidence type="ECO:0000313" key="2">
    <source>
        <dbReference type="EMBL" id="RZS65899.1"/>
    </source>
</evidence>
<feature type="transmembrane region" description="Helical" evidence="1">
    <location>
        <begin position="43"/>
        <end position="65"/>
    </location>
</feature>
<feature type="transmembrane region" description="Helical" evidence="1">
    <location>
        <begin position="101"/>
        <end position="121"/>
    </location>
</feature>
<accession>A0A4Q7MHG2</accession>
<keyword evidence="1" id="KW-1133">Transmembrane helix</keyword>
<organism evidence="2 3">
    <name type="scientific">Agromyces ramosus</name>
    <dbReference type="NCBI Taxonomy" id="33879"/>
    <lineage>
        <taxon>Bacteria</taxon>
        <taxon>Bacillati</taxon>
        <taxon>Actinomycetota</taxon>
        <taxon>Actinomycetes</taxon>
        <taxon>Micrococcales</taxon>
        <taxon>Microbacteriaceae</taxon>
        <taxon>Agromyces</taxon>
    </lineage>
</organism>
<dbReference type="Proteomes" id="UP000293289">
    <property type="component" value="Unassembled WGS sequence"/>
</dbReference>
<feature type="transmembrane region" description="Helical" evidence="1">
    <location>
        <begin position="16"/>
        <end position="37"/>
    </location>
</feature>
<reference evidence="2 3" key="1">
    <citation type="submission" date="2019-02" db="EMBL/GenBank/DDBJ databases">
        <title>Genomic Encyclopedia of Type Strains, Phase IV (KMG-IV): sequencing the most valuable type-strain genomes for metagenomic binning, comparative biology and taxonomic classification.</title>
        <authorList>
            <person name="Goeker M."/>
        </authorList>
    </citation>
    <scope>NUCLEOTIDE SEQUENCE [LARGE SCALE GENOMIC DNA]</scope>
    <source>
        <strain evidence="2 3">DSM 43045</strain>
    </source>
</reference>
<dbReference type="OrthoDB" id="5007275at2"/>
<dbReference type="AlphaFoldDB" id="A0A4Q7MHG2"/>
<feature type="transmembrane region" description="Helical" evidence="1">
    <location>
        <begin position="184"/>
        <end position="207"/>
    </location>
</feature>
<keyword evidence="3" id="KW-1185">Reference proteome</keyword>
<keyword evidence="1" id="KW-0472">Membrane</keyword>
<feature type="transmembrane region" description="Helical" evidence="1">
    <location>
        <begin position="141"/>
        <end position="163"/>
    </location>
</feature>
<keyword evidence="1" id="KW-0812">Transmembrane</keyword>
<dbReference type="RefSeq" id="WP_130352547.1">
    <property type="nucleotide sequence ID" value="NZ_SGWY01000002.1"/>
</dbReference>
<evidence type="ECO:0000256" key="1">
    <source>
        <dbReference type="SAM" id="Phobius"/>
    </source>
</evidence>
<gene>
    <name evidence="2" type="ORF">EV187_1604</name>
</gene>